<dbReference type="Proteomes" id="UP000839509">
    <property type="component" value="Unassembled WGS sequence"/>
</dbReference>
<gene>
    <name evidence="1" type="ORF">EEM01_02980</name>
    <name evidence="2" type="ORF">EEN95_10060</name>
</gene>
<reference evidence="1" key="1">
    <citation type="submission" date="2018-11" db="EMBL/GenBank/DDBJ databases">
        <authorList>
            <consortium name="PulseNet: The National Subtyping Network for Foodborne Disease Surveillance"/>
            <person name="Tarr C.L."/>
            <person name="Trees E."/>
            <person name="Katz L.S."/>
            <person name="Carleton-Romer H.A."/>
            <person name="Stroika S."/>
            <person name="Kucerova Z."/>
            <person name="Roache K.F."/>
            <person name="Sabol A.L."/>
            <person name="Besser J."/>
            <person name="Gerner-Smidt P."/>
        </authorList>
    </citation>
    <scope>NUCLEOTIDE SEQUENCE [LARGE SCALE GENOMIC DNA]</scope>
    <source>
        <strain evidence="2">PNUSAS057377</strain>
        <strain evidence="1">PNUSAS059842</strain>
    </source>
</reference>
<name>A0A3H7BS14_SALER</name>
<dbReference type="Proteomes" id="UP000885320">
    <property type="component" value="Unassembled WGS sequence"/>
</dbReference>
<dbReference type="InterPro" id="IPR059129">
    <property type="entry name" value="SseE_put"/>
</dbReference>
<comment type="caution">
    <text evidence="1">The sequence shown here is derived from an EMBL/GenBank/DDBJ whole genome shotgun (WGS) entry which is preliminary data.</text>
</comment>
<evidence type="ECO:0000313" key="2">
    <source>
        <dbReference type="EMBL" id="MFK69635.1"/>
    </source>
</evidence>
<organism evidence="1">
    <name type="scientific">Salmonella enterica</name>
    <name type="common">Salmonella choleraesuis</name>
    <dbReference type="NCBI Taxonomy" id="28901"/>
    <lineage>
        <taxon>Bacteria</taxon>
        <taxon>Pseudomonadati</taxon>
        <taxon>Pseudomonadota</taxon>
        <taxon>Gammaproteobacteria</taxon>
        <taxon>Enterobacterales</taxon>
        <taxon>Enterobacteriaceae</taxon>
        <taxon>Salmonella</taxon>
    </lineage>
</organism>
<protein>
    <submittedName>
        <fullName evidence="1">Pathogenicity island 2 effector protein SseE</fullName>
    </submittedName>
</protein>
<dbReference type="NCBIfam" id="NF011887">
    <property type="entry name" value="PRK15360.1"/>
    <property type="match status" value="1"/>
</dbReference>
<dbReference type="AlphaFoldDB" id="A0A3H7BS14"/>
<proteinExistence type="predicted"/>
<accession>A0A3H7BS14</accession>
<dbReference type="EMBL" id="RMUA01000012">
    <property type="protein sequence ID" value="MFK69635.1"/>
    <property type="molecule type" value="Genomic_DNA"/>
</dbReference>
<dbReference type="EMBL" id="RMTL01000002">
    <property type="protein sequence ID" value="MFK55208.1"/>
    <property type="molecule type" value="Genomic_DNA"/>
</dbReference>
<sequence length="139" mass="16477">MVQEIEQWLRRHQVLTEPAYLGETSIFLGQQFILSPYLVVYRIEAEEMIICEFRRLTPGQPRPQQLFHLLGLLRGIFVHHPQLKYLKMLIITDVLDEKQSMLRRKLLRILTAMGATYTMLDGDNWTILSAEQLIQRHFK</sequence>
<evidence type="ECO:0000313" key="1">
    <source>
        <dbReference type="EMBL" id="MFK55208.1"/>
    </source>
</evidence>